<evidence type="ECO:0000313" key="3">
    <source>
        <dbReference type="Proteomes" id="UP000321245"/>
    </source>
</evidence>
<dbReference type="AlphaFoldDB" id="A0A511NII5"/>
<organism evidence="2 3">
    <name type="scientific">Empedobacter brevis NBRC 14943 = ATCC 43319</name>
    <dbReference type="NCBI Taxonomy" id="1218108"/>
    <lineage>
        <taxon>Bacteria</taxon>
        <taxon>Pseudomonadati</taxon>
        <taxon>Bacteroidota</taxon>
        <taxon>Flavobacteriia</taxon>
        <taxon>Flavobacteriales</taxon>
        <taxon>Weeksellaceae</taxon>
        <taxon>Empedobacter</taxon>
    </lineage>
</organism>
<dbReference type="Proteomes" id="UP000321245">
    <property type="component" value="Unassembled WGS sequence"/>
</dbReference>
<feature type="transmembrane region" description="Helical" evidence="1">
    <location>
        <begin position="130"/>
        <end position="150"/>
    </location>
</feature>
<feature type="transmembrane region" description="Helical" evidence="1">
    <location>
        <begin position="101"/>
        <end position="124"/>
    </location>
</feature>
<comment type="caution">
    <text evidence="2">The sequence shown here is derived from an EMBL/GenBank/DDBJ whole genome shotgun (WGS) entry which is preliminary data.</text>
</comment>
<evidence type="ECO:0000256" key="1">
    <source>
        <dbReference type="SAM" id="Phobius"/>
    </source>
</evidence>
<keyword evidence="1" id="KW-0472">Membrane</keyword>
<feature type="transmembrane region" description="Helical" evidence="1">
    <location>
        <begin position="24"/>
        <end position="45"/>
    </location>
</feature>
<gene>
    <name evidence="2" type="ORF">EB1_22770</name>
</gene>
<accession>A0A511NII5</accession>
<keyword evidence="1" id="KW-1133">Transmembrane helix</keyword>
<name>A0A511NII5_9FLAO</name>
<feature type="transmembrane region" description="Helical" evidence="1">
    <location>
        <begin position="65"/>
        <end position="89"/>
    </location>
</feature>
<keyword evidence="3" id="KW-1185">Reference proteome</keyword>
<reference evidence="2 3" key="1">
    <citation type="submission" date="2019-07" db="EMBL/GenBank/DDBJ databases">
        <title>Whole genome shotgun sequence of Empedobacter brevis NBRC 14943.</title>
        <authorList>
            <person name="Hosoyama A."/>
            <person name="Uohara A."/>
            <person name="Ohji S."/>
            <person name="Ichikawa N."/>
        </authorList>
    </citation>
    <scope>NUCLEOTIDE SEQUENCE [LARGE SCALE GENOMIC DNA]</scope>
    <source>
        <strain evidence="2 3">NBRC 14943</strain>
    </source>
</reference>
<dbReference type="STRING" id="1218108.GCA_000382425_03290"/>
<proteinExistence type="predicted"/>
<protein>
    <submittedName>
        <fullName evidence="2">Uncharacterized protein</fullName>
    </submittedName>
</protein>
<dbReference type="RefSeq" id="WP_019976760.1">
    <property type="nucleotide sequence ID" value="NZ_BJXC01000016.1"/>
</dbReference>
<keyword evidence="1" id="KW-0812">Transmembrane</keyword>
<dbReference type="GeneID" id="84651327"/>
<dbReference type="EMBL" id="BJXC01000016">
    <property type="protein sequence ID" value="GEM52487.1"/>
    <property type="molecule type" value="Genomic_DNA"/>
</dbReference>
<evidence type="ECO:0000313" key="2">
    <source>
        <dbReference type="EMBL" id="GEM52487.1"/>
    </source>
</evidence>
<dbReference type="OrthoDB" id="1443828at2"/>
<sequence>MKPKKTFSQLDYYWMLIDQFKDQLTVILVLNLLLFFVANHWSYLVSEVYLYASHKDIFKVFREQFVLNTFFETLAYTYLGALFVHLGTYKLNKMWIFRFNALSLVIVSTYFWTIPSVQSIGLILEKLHPFFIAAMIGQFMLYLIVANEFFRVIKNKIKQPKINHS</sequence>